<evidence type="ECO:0008006" key="4">
    <source>
        <dbReference type="Google" id="ProtNLM"/>
    </source>
</evidence>
<feature type="compositionally biased region" description="Low complexity" evidence="1">
    <location>
        <begin position="53"/>
        <end position="75"/>
    </location>
</feature>
<dbReference type="STRING" id="396323.VH98_05830"/>
<organism evidence="2 3">
    <name type="scientific">Acinetobacter brisouii CIP 110357</name>
    <dbReference type="NCBI Taxonomy" id="1341683"/>
    <lineage>
        <taxon>Bacteria</taxon>
        <taxon>Pseudomonadati</taxon>
        <taxon>Pseudomonadota</taxon>
        <taxon>Gammaproteobacteria</taxon>
        <taxon>Moraxellales</taxon>
        <taxon>Moraxellaceae</taxon>
        <taxon>Acinetobacter</taxon>
    </lineage>
</organism>
<name>V2VYZ2_9GAMM</name>
<dbReference type="AlphaFoldDB" id="V2VYZ2"/>
<comment type="caution">
    <text evidence="2">The sequence shown here is derived from an EMBL/GenBank/DDBJ whole genome shotgun (WGS) entry which is preliminary data.</text>
</comment>
<protein>
    <recommendedName>
        <fullName evidence="4">Lipoprotein</fullName>
    </recommendedName>
</protein>
<dbReference type="HOGENOM" id="CLU_152541_0_0_6"/>
<gene>
    <name evidence="2" type="ORF">P255_00074</name>
</gene>
<dbReference type="PATRIC" id="fig|1341683.3.peg.72"/>
<evidence type="ECO:0000313" key="2">
    <source>
        <dbReference type="EMBL" id="ESK52969.1"/>
    </source>
</evidence>
<reference evidence="2 3" key="1">
    <citation type="submission" date="2013-10" db="EMBL/GenBank/DDBJ databases">
        <title>The Genome Sequence of Acinetobacter brisouii CIP 110357.</title>
        <authorList>
            <consortium name="The Broad Institute Genomics Platform"/>
            <consortium name="The Broad Institute Genome Sequencing Center for Infectious Disease"/>
            <person name="Cerqueira G."/>
            <person name="Feldgarden M."/>
            <person name="Courvalin P."/>
            <person name="Grillot-Courvalin C."/>
            <person name="Clermont D."/>
            <person name="Rocha E."/>
            <person name="Yoon E.-J."/>
            <person name="Nemec A."/>
            <person name="Young S.K."/>
            <person name="Zeng Q."/>
            <person name="Gargeya S."/>
            <person name="Fitzgerald M."/>
            <person name="Abouelleil A."/>
            <person name="Alvarado L."/>
            <person name="Berlin A.M."/>
            <person name="Chapman S.B."/>
            <person name="Gainer-Dewar J."/>
            <person name="Goldberg J."/>
            <person name="Gnerre S."/>
            <person name="Griggs A."/>
            <person name="Gujja S."/>
            <person name="Hansen M."/>
            <person name="Howarth C."/>
            <person name="Imamovic A."/>
            <person name="Ireland A."/>
            <person name="Larimer J."/>
            <person name="McCowan C."/>
            <person name="Murphy C."/>
            <person name="Pearson M."/>
            <person name="Poon T.W."/>
            <person name="Priest M."/>
            <person name="Roberts A."/>
            <person name="Saif S."/>
            <person name="Shea T."/>
            <person name="Sykes S."/>
            <person name="Wortman J."/>
            <person name="Nusbaum C."/>
            <person name="Birren B."/>
        </authorList>
    </citation>
    <scope>NUCLEOTIDE SEQUENCE [LARGE SCALE GENOMIC DNA]</scope>
    <source>
        <strain evidence="2 3">CIP 110357</strain>
    </source>
</reference>
<proteinExistence type="predicted"/>
<feature type="region of interest" description="Disordered" evidence="1">
    <location>
        <begin position="53"/>
        <end position="76"/>
    </location>
</feature>
<dbReference type="EMBL" id="AYEU01000001">
    <property type="protein sequence ID" value="ESK52969.1"/>
    <property type="molecule type" value="Genomic_DNA"/>
</dbReference>
<accession>V2VYZ2</accession>
<dbReference type="PROSITE" id="PS51257">
    <property type="entry name" value="PROKAR_LIPOPROTEIN"/>
    <property type="match status" value="1"/>
</dbReference>
<evidence type="ECO:0000313" key="3">
    <source>
        <dbReference type="Proteomes" id="UP000018418"/>
    </source>
</evidence>
<keyword evidence="3" id="KW-1185">Reference proteome</keyword>
<dbReference type="OrthoDB" id="6710437at2"/>
<dbReference type="Proteomes" id="UP000018418">
    <property type="component" value="Unassembled WGS sequence"/>
</dbReference>
<evidence type="ECO:0000256" key="1">
    <source>
        <dbReference type="SAM" id="MobiDB-lite"/>
    </source>
</evidence>
<dbReference type="RefSeq" id="WP_004898880.1">
    <property type="nucleotide sequence ID" value="NZ_BBTI01000003.1"/>
</dbReference>
<sequence length="124" mass="14200">MRLHNSMLMTGCCITLIACSQTSPILKGQDHWIGTWQSPHSELKIQRDGQLQYHESQYQQQRTAHSQSESTEQSEMTAPITVLNTQYIQAGTPEFGNRFKIDKAPYLLKGHWHAVIDGQDFIKK</sequence>